<evidence type="ECO:0000313" key="1">
    <source>
        <dbReference type="EMBL" id="KAF0971508.1"/>
    </source>
</evidence>
<dbReference type="VEuPathDB" id="AmoebaDB:FDP41_010212"/>
<protein>
    <submittedName>
        <fullName evidence="1">Uncharacterized protein</fullName>
    </submittedName>
</protein>
<dbReference type="AlphaFoldDB" id="A0A6A5BBY2"/>
<proteinExistence type="predicted"/>
<keyword evidence="3" id="KW-1185">Reference proteome</keyword>
<sequence>MAKLVKRKNVIARRVNKHLPVVLLGSRCHIPPRYLRKPPKLKKPPAPLKDERDWIYPNTYTVQDFLMFYKVLDAVAKVYERPPHKEENYPPVNNEDSSYLYTHLKYIIYKESKTKGCCIFSKYKKGSRTRTENVCFRLPMPIIKCIRKLNLNWRTEIKQPSVPATWIVCWLNRIWPDTSINPYQGPYVLCNSCKNIGCLNPKHLSWRN</sequence>
<name>A0A6A5BBY2_NAEFO</name>
<dbReference type="Proteomes" id="UP000444721">
    <property type="component" value="Unassembled WGS sequence"/>
</dbReference>
<dbReference type="EMBL" id="VFQX01000079">
    <property type="protein sequence ID" value="KAF0971508.1"/>
    <property type="molecule type" value="Genomic_DNA"/>
</dbReference>
<evidence type="ECO:0000313" key="2">
    <source>
        <dbReference type="EMBL" id="QNC49798.1"/>
    </source>
</evidence>
<gene>
    <name evidence="1" type="ORF">FDP41_010212</name>
</gene>
<dbReference type="GeneID" id="68117427"/>
<evidence type="ECO:0000313" key="3">
    <source>
        <dbReference type="Proteomes" id="UP000444721"/>
    </source>
</evidence>
<accession>A0A6A5BBY2</accession>
<reference evidence="1 3" key="1">
    <citation type="journal article" date="2019" name="Sci. Rep.">
        <title>Nanopore sequencing improves the draft genome of the human pathogenic amoeba Naegleria fowleri.</title>
        <authorList>
            <person name="Liechti N."/>
            <person name="Schurch N."/>
            <person name="Bruggmann R."/>
            <person name="Wittwer M."/>
        </authorList>
    </citation>
    <scope>NUCLEOTIDE SEQUENCE [LARGE SCALE GENOMIC DNA]</scope>
    <source>
        <strain evidence="1 3">ATCC 30894</strain>
    </source>
</reference>
<dbReference type="EMBL" id="MT741533">
    <property type="protein sequence ID" value="QNC49798.1"/>
    <property type="molecule type" value="Genomic_DNA"/>
</dbReference>
<reference evidence="2" key="2">
    <citation type="submission" date="2020-07" db="EMBL/GenBank/DDBJ databases">
        <title>Genome Sequence of the Naegleria fowleri (strain LEE) Closed Circular Extrachromosomal Element.</title>
        <authorList>
            <person name="Mullican J.C."/>
            <person name="Drescher K.M."/>
            <person name="Chapman N.M."/>
            <person name="Tracy S.M."/>
        </authorList>
    </citation>
    <scope>NUCLEOTIDE SEQUENCE</scope>
    <source>
        <strain evidence="2">LEE</strain>
    </source>
</reference>
<organism evidence="1 3">
    <name type="scientific">Naegleria fowleri</name>
    <name type="common">Brain eating amoeba</name>
    <dbReference type="NCBI Taxonomy" id="5763"/>
    <lineage>
        <taxon>Eukaryota</taxon>
        <taxon>Discoba</taxon>
        <taxon>Heterolobosea</taxon>
        <taxon>Tetramitia</taxon>
        <taxon>Eutetramitia</taxon>
        <taxon>Vahlkampfiidae</taxon>
        <taxon>Naegleria</taxon>
    </lineage>
</organism>
<dbReference type="RefSeq" id="XP_044556224.1">
    <property type="nucleotide sequence ID" value="XM_044700486.1"/>
</dbReference>